<dbReference type="EMBL" id="JAAGAX010000016">
    <property type="protein sequence ID" value="KAF2288723.1"/>
    <property type="molecule type" value="Genomic_DNA"/>
</dbReference>
<evidence type="ECO:0000313" key="3">
    <source>
        <dbReference type="Proteomes" id="UP000467840"/>
    </source>
</evidence>
<sequence length="206" mass="22028">MHVEMHDPSSAAQGEKQHGKGGGTPKKECKRGDTPKLQKGPPPGEKVGCARDNVVARSLKEESPPREGALLGGNVCGSRFSGQTGQPGKQESCREEQAKMRLSLPTACQNEVQRGWRRTGRLLGKPGDGRPKMRFRAKSGAQQAHRGCASRVGSARADKARNEVHCARERARERLGCTGQAYGNEVQTCAGRLGRAGSQTCGRGSN</sequence>
<feature type="region of interest" description="Disordered" evidence="1">
    <location>
        <begin position="1"/>
        <end position="96"/>
    </location>
</feature>
<keyword evidence="3" id="KW-1185">Reference proteome</keyword>
<organism evidence="2 3">
    <name type="scientific">Hevea brasiliensis</name>
    <name type="common">Para rubber tree</name>
    <name type="synonym">Siphonia brasiliensis</name>
    <dbReference type="NCBI Taxonomy" id="3981"/>
    <lineage>
        <taxon>Eukaryota</taxon>
        <taxon>Viridiplantae</taxon>
        <taxon>Streptophyta</taxon>
        <taxon>Embryophyta</taxon>
        <taxon>Tracheophyta</taxon>
        <taxon>Spermatophyta</taxon>
        <taxon>Magnoliopsida</taxon>
        <taxon>eudicotyledons</taxon>
        <taxon>Gunneridae</taxon>
        <taxon>Pentapetalae</taxon>
        <taxon>rosids</taxon>
        <taxon>fabids</taxon>
        <taxon>Malpighiales</taxon>
        <taxon>Euphorbiaceae</taxon>
        <taxon>Crotonoideae</taxon>
        <taxon>Micrandreae</taxon>
        <taxon>Hevea</taxon>
    </lineage>
</organism>
<evidence type="ECO:0000256" key="1">
    <source>
        <dbReference type="SAM" id="MobiDB-lite"/>
    </source>
</evidence>
<feature type="region of interest" description="Disordered" evidence="1">
    <location>
        <begin position="115"/>
        <end position="161"/>
    </location>
</feature>
<gene>
    <name evidence="2" type="ORF">GH714_011506</name>
</gene>
<dbReference type="AlphaFoldDB" id="A0A6A6KL08"/>
<comment type="caution">
    <text evidence="2">The sequence shown here is derived from an EMBL/GenBank/DDBJ whole genome shotgun (WGS) entry which is preliminary data.</text>
</comment>
<feature type="compositionally biased region" description="Polar residues" evidence="1">
    <location>
        <begin position="80"/>
        <end position="89"/>
    </location>
</feature>
<evidence type="ECO:0000313" key="2">
    <source>
        <dbReference type="EMBL" id="KAF2288723.1"/>
    </source>
</evidence>
<feature type="compositionally biased region" description="Basic and acidic residues" evidence="1">
    <location>
        <begin position="25"/>
        <end position="36"/>
    </location>
</feature>
<name>A0A6A6KL08_HEVBR</name>
<accession>A0A6A6KL08</accession>
<protein>
    <submittedName>
        <fullName evidence="2">Uncharacterized protein</fullName>
    </submittedName>
</protein>
<reference evidence="2 3" key="1">
    <citation type="journal article" date="2020" name="Mol. Plant">
        <title>The Chromosome-Based Rubber Tree Genome Provides New Insights into Spurge Genome Evolution and Rubber Biosynthesis.</title>
        <authorList>
            <person name="Liu J."/>
            <person name="Shi C."/>
            <person name="Shi C.C."/>
            <person name="Li W."/>
            <person name="Zhang Q.J."/>
            <person name="Zhang Y."/>
            <person name="Li K."/>
            <person name="Lu H.F."/>
            <person name="Shi C."/>
            <person name="Zhu S.T."/>
            <person name="Xiao Z.Y."/>
            <person name="Nan H."/>
            <person name="Yue Y."/>
            <person name="Zhu X.G."/>
            <person name="Wu Y."/>
            <person name="Hong X.N."/>
            <person name="Fan G.Y."/>
            <person name="Tong Y."/>
            <person name="Zhang D."/>
            <person name="Mao C.L."/>
            <person name="Liu Y.L."/>
            <person name="Hao S.J."/>
            <person name="Liu W.Q."/>
            <person name="Lv M.Q."/>
            <person name="Zhang H.B."/>
            <person name="Liu Y."/>
            <person name="Hu-Tang G.R."/>
            <person name="Wang J.P."/>
            <person name="Wang J.H."/>
            <person name="Sun Y.H."/>
            <person name="Ni S.B."/>
            <person name="Chen W.B."/>
            <person name="Zhang X.C."/>
            <person name="Jiao Y.N."/>
            <person name="Eichler E.E."/>
            <person name="Li G.H."/>
            <person name="Liu X."/>
            <person name="Gao L.Z."/>
        </authorList>
    </citation>
    <scope>NUCLEOTIDE SEQUENCE [LARGE SCALE GENOMIC DNA]</scope>
    <source>
        <strain evidence="3">cv. GT1</strain>
        <tissue evidence="2">Leaf</tissue>
    </source>
</reference>
<dbReference type="Proteomes" id="UP000467840">
    <property type="component" value="Chromosome 8"/>
</dbReference>
<proteinExistence type="predicted"/>